<evidence type="ECO:0000313" key="5">
    <source>
        <dbReference type="Proteomes" id="UP000698800"/>
    </source>
</evidence>
<dbReference type="Pfam" id="PF06985">
    <property type="entry name" value="HET"/>
    <property type="match status" value="1"/>
</dbReference>
<dbReference type="PROSITE" id="PS50297">
    <property type="entry name" value="ANK_REP_REGION"/>
    <property type="match status" value="3"/>
</dbReference>
<dbReference type="InterPro" id="IPR052895">
    <property type="entry name" value="HetReg/Transcr_Mod"/>
</dbReference>
<dbReference type="Gene3D" id="1.25.40.20">
    <property type="entry name" value="Ankyrin repeat-containing domain"/>
    <property type="match status" value="1"/>
</dbReference>
<keyword evidence="5" id="KW-1185">Reference proteome</keyword>
<feature type="repeat" description="ANK" evidence="1">
    <location>
        <begin position="111"/>
        <end position="143"/>
    </location>
</feature>
<dbReference type="PROSITE" id="PS50088">
    <property type="entry name" value="ANK_REPEAT"/>
    <property type="match status" value="4"/>
</dbReference>
<dbReference type="EMBL" id="JAGHQL010000009">
    <property type="protein sequence ID" value="KAH0545136.1"/>
    <property type="molecule type" value="Genomic_DNA"/>
</dbReference>
<protein>
    <recommendedName>
        <fullName evidence="3">Heterokaryon incompatibility domain-containing protein</fullName>
    </recommendedName>
</protein>
<feature type="repeat" description="ANK" evidence="1">
    <location>
        <begin position="147"/>
        <end position="176"/>
    </location>
</feature>
<evidence type="ECO:0000256" key="1">
    <source>
        <dbReference type="PROSITE-ProRule" id="PRU00023"/>
    </source>
</evidence>
<reference evidence="4" key="1">
    <citation type="submission" date="2021-03" db="EMBL/GenBank/DDBJ databases">
        <title>Comparative genomics and phylogenomic investigation of the class Geoglossomycetes provide insights into ecological specialization and systematics.</title>
        <authorList>
            <person name="Melie T."/>
            <person name="Pirro S."/>
            <person name="Miller A.N."/>
            <person name="Quandt A."/>
        </authorList>
    </citation>
    <scope>NUCLEOTIDE SEQUENCE</scope>
    <source>
        <strain evidence="4">GBOQ0MN5Z8</strain>
    </source>
</reference>
<dbReference type="SUPFAM" id="SSF48403">
    <property type="entry name" value="Ankyrin repeat"/>
    <property type="match status" value="1"/>
</dbReference>
<evidence type="ECO:0000256" key="2">
    <source>
        <dbReference type="SAM" id="MobiDB-lite"/>
    </source>
</evidence>
<sequence>MLRSIFRRRCYNHNHYNHDTKPDPQLDSQTSAGVSALPARFTNYKALGWASRNLPLSPPSKAKRLWVERGVGLNMQGRYPSNLYTASYSGDEIRVQRLLERGADVNTQGGHFGNALQAASHSGHKAVVQQLLEKGANVNAQGGYFGNALQAASVEGHELVVRLLLEKGADVNAQGGYFGNSLYAASYSGHEAVAQQLLEKGADVNAQGGAVGNALYAASAEGHEAVVRLLLEKGAEIGESLLAALIEGHEAVVRLLLEKRADVNTHTNSLQAESAEGYEELVRRLLEIGAESGYSVVRDVMRQLLDGPEYSNLLLEEDAEYDSPLLDGPEYSDSLLEEDADDSLLEEDAEYDSPLLDGPEYSDSLLEEDAEYDSPLLEDSSWHSDSQLEDGSGYSDSQLEEGAGNGGSRLGALIGGHETAVRPPLDIWGEVNTLGEAEVATVQTSGEQTITTEVLETLYEPLDMTRSEIRLLEILSSTDKESTIKCRLYKMSLLEYPEYAALSYVWGDPTITEDIIVNGVVLPVTTNLAAALRCVPTHGISDRSKERDTPFRLWADAVCINQNDVRERSNQVQLMGTIYQQANLVISWLCPDNDQISFAIEKLVFIARELETKEAKQSGLEWMRKFPDLCDSEEDEESDSFHLHNKTWNAISKLFKLRYWTRVWTFQEMALAKTLRFACGTHSIDYGKMSIVTDWLENLEDMLLIQPEFLSNGVWRAFRTNGILSWVVVQRISHARDTFRDDTKYAWIRRQTYFLMASSFLVTDPRDRIYGLLGITHSTVVPDYSKSVREVYCEFTETWMKELQSMIFLSMAGIGFGSENKFGLPSWTPNYQDLRFSVSSSRNYHGLGDLIKDQSYIQDLKLNAYGIRIGAISRAETSLDLHSFLDGRLLEYFQDFISRTNMYTSGIPPLQAIFRTFFLDQDPRSDDWIDPDRPPHMLAFGFLQSMVSSPTLEISHINRFPLLGLPTDGDYSQIYTERFWPSMTARVPLSARDLQEIDSEIIGSCQSSVQHFIEILAGHRFFETSDGYLGLGPQGIVPGDLICTLNGFDSPLVIRRANSHCILVGECFVLGLVRGEAKHFLQDSKVEVEKLSIIARGRKPPVQYDDNYIGDRPKQQQSARGVEWSKKG</sequence>
<feature type="region of interest" description="Disordered" evidence="2">
    <location>
        <begin position="376"/>
        <end position="411"/>
    </location>
</feature>
<gene>
    <name evidence="4" type="ORF">FGG08_000748</name>
</gene>
<dbReference type="PANTHER" id="PTHR24148:SF64">
    <property type="entry name" value="HETEROKARYON INCOMPATIBILITY DOMAIN-CONTAINING PROTEIN"/>
    <property type="match status" value="1"/>
</dbReference>
<comment type="caution">
    <text evidence="4">The sequence shown here is derived from an EMBL/GenBank/DDBJ whole genome shotgun (WGS) entry which is preliminary data.</text>
</comment>
<proteinExistence type="predicted"/>
<name>A0A9P8IER5_9PEZI</name>
<evidence type="ECO:0000313" key="4">
    <source>
        <dbReference type="EMBL" id="KAH0545136.1"/>
    </source>
</evidence>
<dbReference type="Pfam" id="PF12796">
    <property type="entry name" value="Ank_2"/>
    <property type="match status" value="2"/>
</dbReference>
<organism evidence="4 5">
    <name type="scientific">Glutinoglossum americanum</name>
    <dbReference type="NCBI Taxonomy" id="1670608"/>
    <lineage>
        <taxon>Eukaryota</taxon>
        <taxon>Fungi</taxon>
        <taxon>Dikarya</taxon>
        <taxon>Ascomycota</taxon>
        <taxon>Pezizomycotina</taxon>
        <taxon>Geoglossomycetes</taxon>
        <taxon>Geoglossales</taxon>
        <taxon>Geoglossaceae</taxon>
        <taxon>Glutinoglossum</taxon>
    </lineage>
</organism>
<dbReference type="InterPro" id="IPR010730">
    <property type="entry name" value="HET"/>
</dbReference>
<dbReference type="InterPro" id="IPR036770">
    <property type="entry name" value="Ankyrin_rpt-contain_sf"/>
</dbReference>
<keyword evidence="1" id="KW-0040">ANK repeat</keyword>
<dbReference type="PANTHER" id="PTHR24148">
    <property type="entry name" value="ANKYRIN REPEAT DOMAIN-CONTAINING PROTEIN 39 HOMOLOG-RELATED"/>
    <property type="match status" value="1"/>
</dbReference>
<accession>A0A9P8IER5</accession>
<dbReference type="AlphaFoldDB" id="A0A9P8IER5"/>
<dbReference type="Proteomes" id="UP000698800">
    <property type="component" value="Unassembled WGS sequence"/>
</dbReference>
<evidence type="ECO:0000259" key="3">
    <source>
        <dbReference type="Pfam" id="PF06985"/>
    </source>
</evidence>
<dbReference type="InterPro" id="IPR002110">
    <property type="entry name" value="Ankyrin_rpt"/>
</dbReference>
<feature type="repeat" description="ANK" evidence="1">
    <location>
        <begin position="213"/>
        <end position="237"/>
    </location>
</feature>
<dbReference type="SMART" id="SM00248">
    <property type="entry name" value="ANK"/>
    <property type="match status" value="6"/>
</dbReference>
<dbReference type="OrthoDB" id="5386682at2759"/>
<feature type="region of interest" description="Disordered" evidence="2">
    <location>
        <begin position="1105"/>
        <end position="1128"/>
    </location>
</feature>
<feature type="repeat" description="ANK" evidence="1">
    <location>
        <begin position="182"/>
        <end position="209"/>
    </location>
</feature>
<feature type="domain" description="Heterokaryon incompatibility" evidence="3">
    <location>
        <begin position="499"/>
        <end position="668"/>
    </location>
</feature>